<dbReference type="GO" id="GO:0015078">
    <property type="term" value="F:proton transmembrane transporter activity"/>
    <property type="evidence" value="ECO:0007669"/>
    <property type="project" value="UniProtKB-UniRule"/>
</dbReference>
<dbReference type="GO" id="GO:0015986">
    <property type="term" value="P:proton motive force-driven ATP synthesis"/>
    <property type="evidence" value="ECO:0007669"/>
    <property type="project" value="UniProtKB-UniRule"/>
</dbReference>
<proteinExistence type="inferred from homology"/>
<keyword evidence="6 7" id="KW-0496">Mitochondrion</keyword>
<evidence type="ECO:0000313" key="8">
    <source>
        <dbReference type="Proteomes" id="UP000243308"/>
    </source>
</evidence>
<keyword evidence="3 6" id="KW-0812">Transmembrane</keyword>
<sequence>MPQLLPFYFVNMISFSFLLFVVILYVLSTYILPTYPLLFSVRMALTK</sequence>
<geneLocation type="mitochondrion" evidence="7"/>
<comment type="function">
    <text evidence="6">Mitochondrial membrane ATP synthase (F(1)F(0) ATP synthase or Complex V) produces ATP from ADP in the presence of a proton gradient across the membrane which is generated by electron transport complexes of the respiratory chain. F-type ATPases consist of two structural domains, F(1) - containing the extramembraneous catalytic core and F(0) - containing the membrane proton channel, linked together by a central stalk and a peripheral stalk. During catalysis, ATP synthesis in the catalytic domain of F(1) is coupled via a rotary mechanism of the central stalk subunits to proton translocation. Part of the complex F(0) domain. Minor subunit located with subunit a in the membrane.</text>
</comment>
<accession>A0A086VL76</accession>
<keyword evidence="6" id="KW-0813">Transport</keyword>
<comment type="subunit">
    <text evidence="6">F-type ATPases have 2 components, CF(1) - the catalytic core - and CF(0) - the membrane proton channel.</text>
</comment>
<comment type="subcellular location">
    <subcellularLocation>
        <location evidence="1">Membrane</location>
        <topology evidence="1">Single-pass membrane protein</topology>
    </subcellularLocation>
    <subcellularLocation>
        <location evidence="6">Mitochondrion inner membrane</location>
        <topology evidence="6">Single-pass membrane protein</topology>
    </subcellularLocation>
</comment>
<keyword evidence="6" id="KW-0375">Hydrogen ion transport</keyword>
<dbReference type="Proteomes" id="UP000243308">
    <property type="component" value="Mitochondrion MT"/>
</dbReference>
<comment type="similarity">
    <text evidence="2 6">Belongs to the ATPase protein 8 family.</text>
</comment>
<organism evidence="7 8">
    <name type="scientific">Podila verticillata NRRL 6337</name>
    <dbReference type="NCBI Taxonomy" id="1069443"/>
    <lineage>
        <taxon>Eukaryota</taxon>
        <taxon>Fungi</taxon>
        <taxon>Fungi incertae sedis</taxon>
        <taxon>Mucoromycota</taxon>
        <taxon>Mortierellomycotina</taxon>
        <taxon>Mortierellomycetes</taxon>
        <taxon>Mortierellales</taxon>
        <taxon>Mortierellaceae</taxon>
        <taxon>Podila</taxon>
    </lineage>
</organism>
<dbReference type="InterPro" id="IPR009230">
    <property type="entry name" value="ATP_synth_su8_fun"/>
</dbReference>
<keyword evidence="5 6" id="KW-0472">Membrane</keyword>
<evidence type="ECO:0000256" key="4">
    <source>
        <dbReference type="ARBA" id="ARBA00022989"/>
    </source>
</evidence>
<evidence type="ECO:0000256" key="1">
    <source>
        <dbReference type="ARBA" id="ARBA00004167"/>
    </source>
</evidence>
<keyword evidence="6" id="KW-0066">ATP synthesis</keyword>
<evidence type="ECO:0000256" key="3">
    <source>
        <dbReference type="ARBA" id="ARBA00022692"/>
    </source>
</evidence>
<reference evidence="7 8" key="1">
    <citation type="submission" date="2011-02" db="EMBL/GenBank/DDBJ databases">
        <title>The Genome Sequence of Mortierella verticillata NRRL 6337.</title>
        <authorList>
            <consortium name="The Broad Institute Genome Sequencing Platform"/>
            <person name="Russ C."/>
            <person name="Cuomo C."/>
            <person name="Burger G."/>
            <person name="Gray M.W."/>
            <person name="Holland P.W.H."/>
            <person name="King N."/>
            <person name="Lang F.B.F."/>
            <person name="Roger A.J."/>
            <person name="Ruiz-Trillo I."/>
            <person name="Young S.K."/>
            <person name="Zeng Q."/>
            <person name="Gargeya S."/>
            <person name="Alvarado L."/>
            <person name="Berlin A."/>
            <person name="Chapman S.B."/>
            <person name="Chen Z."/>
            <person name="Freedman E."/>
            <person name="Gellesch M."/>
            <person name="Goldberg J."/>
            <person name="Griggs A."/>
            <person name="Gujja S."/>
            <person name="Heilman E."/>
            <person name="Heiman D."/>
            <person name="Howarth C."/>
            <person name="Mehta T."/>
            <person name="Neiman D."/>
            <person name="Pearson M."/>
            <person name="Roberts A."/>
            <person name="Saif S."/>
            <person name="Shea T."/>
            <person name="Shenoy N."/>
            <person name="Sisk P."/>
            <person name="Stolte C."/>
            <person name="Sykes S."/>
            <person name="White J."/>
            <person name="Yandava C."/>
            <person name="Haas B."/>
            <person name="Nusbaum C."/>
            <person name="Birren B."/>
        </authorList>
    </citation>
    <scope>NUCLEOTIDE SEQUENCE [LARGE SCALE GENOMIC DNA]</scope>
    <source>
        <strain evidence="7 8">NRRL 6337</strain>
    </source>
</reference>
<evidence type="ECO:0000256" key="6">
    <source>
        <dbReference type="RuleBase" id="RU368038"/>
    </source>
</evidence>
<feature type="transmembrane region" description="Helical" evidence="6">
    <location>
        <begin position="12"/>
        <end position="38"/>
    </location>
</feature>
<evidence type="ECO:0000256" key="5">
    <source>
        <dbReference type="ARBA" id="ARBA00023136"/>
    </source>
</evidence>
<evidence type="ECO:0000256" key="2">
    <source>
        <dbReference type="ARBA" id="ARBA00008892"/>
    </source>
</evidence>
<evidence type="ECO:0000313" key="7">
    <source>
        <dbReference type="EMBL" id="KFH98275.1"/>
    </source>
</evidence>
<dbReference type="AlphaFoldDB" id="A0A086VL76"/>
<dbReference type="GO" id="GO:0005743">
    <property type="term" value="C:mitochondrial inner membrane"/>
    <property type="evidence" value="ECO:0007669"/>
    <property type="project" value="UniProtKB-SubCell"/>
</dbReference>
<keyword evidence="6" id="KW-0406">Ion transport</keyword>
<dbReference type="OrthoDB" id="3916939at2759"/>
<dbReference type="Pfam" id="PF05933">
    <property type="entry name" value="Fun_ATP-synt_8"/>
    <property type="match status" value="1"/>
</dbReference>
<keyword evidence="4 6" id="KW-1133">Transmembrane helix</keyword>
<keyword evidence="6" id="KW-0138">CF(0)</keyword>
<keyword evidence="8" id="KW-1185">Reference proteome</keyword>
<dbReference type="EMBL" id="CM002878">
    <property type="protein sequence ID" value="KFH98275.1"/>
    <property type="molecule type" value="Genomic_DNA"/>
</dbReference>
<name>A0A086VL76_9FUNG</name>
<protein>
    <recommendedName>
        <fullName evidence="6">ATP synthase protein 8</fullName>
    </recommendedName>
</protein>
<gene>
    <name evidence="7" type="ORF">MVEG_20013</name>
</gene>
<dbReference type="GO" id="GO:0045259">
    <property type="term" value="C:proton-transporting ATP synthase complex"/>
    <property type="evidence" value="ECO:0007669"/>
    <property type="project" value="UniProtKB-KW"/>
</dbReference>